<organism evidence="2 3">
    <name type="scientific">Cystobacter fuscus (strain ATCC 25194 / DSM 2262 / NBRC 100088 / M29)</name>
    <dbReference type="NCBI Taxonomy" id="1242864"/>
    <lineage>
        <taxon>Bacteria</taxon>
        <taxon>Pseudomonadati</taxon>
        <taxon>Myxococcota</taxon>
        <taxon>Myxococcia</taxon>
        <taxon>Myxococcales</taxon>
        <taxon>Cystobacterineae</taxon>
        <taxon>Archangiaceae</taxon>
        <taxon>Cystobacter</taxon>
    </lineage>
</organism>
<feature type="region of interest" description="Disordered" evidence="1">
    <location>
        <begin position="75"/>
        <end position="99"/>
    </location>
</feature>
<reference evidence="2" key="1">
    <citation type="submission" date="2013-05" db="EMBL/GenBank/DDBJ databases">
        <title>Genome assembly of Cystobacter fuscus DSM 2262.</title>
        <authorList>
            <person name="Sharma G."/>
            <person name="Khatri I."/>
            <person name="Kaur C."/>
            <person name="Mayilraj S."/>
            <person name="Subramanian S."/>
        </authorList>
    </citation>
    <scope>NUCLEOTIDE SEQUENCE [LARGE SCALE GENOMIC DNA]</scope>
    <source>
        <strain evidence="2">DSM 2262</strain>
    </source>
</reference>
<dbReference type="AlphaFoldDB" id="S9NTR2"/>
<comment type="caution">
    <text evidence="2">The sequence shown here is derived from an EMBL/GenBank/DDBJ whole genome shotgun (WGS) entry which is preliminary data.</text>
</comment>
<dbReference type="Proteomes" id="UP000011682">
    <property type="component" value="Unassembled WGS sequence"/>
</dbReference>
<protein>
    <submittedName>
        <fullName evidence="2">Uncharacterized protein</fullName>
    </submittedName>
</protein>
<evidence type="ECO:0000256" key="1">
    <source>
        <dbReference type="SAM" id="MobiDB-lite"/>
    </source>
</evidence>
<evidence type="ECO:0000313" key="2">
    <source>
        <dbReference type="EMBL" id="EPX55530.1"/>
    </source>
</evidence>
<name>S9NTR2_CYSF2</name>
<feature type="compositionally biased region" description="Low complexity" evidence="1">
    <location>
        <begin position="1"/>
        <end position="20"/>
    </location>
</feature>
<dbReference type="EMBL" id="ANAH02000071">
    <property type="protein sequence ID" value="EPX55530.1"/>
    <property type="molecule type" value="Genomic_DNA"/>
</dbReference>
<keyword evidence="3" id="KW-1185">Reference proteome</keyword>
<sequence length="99" mass="9932">MPLPASLPGAALAAPSHPASVSRPLPPCPSLPLGPARQLTAGARFPACSPAEAPGGTADGSYPTFWGLLLLPSSTRETAKQEPNAVHPFDGATGHDASQ</sequence>
<evidence type="ECO:0000313" key="3">
    <source>
        <dbReference type="Proteomes" id="UP000011682"/>
    </source>
</evidence>
<gene>
    <name evidence="2" type="ORF">D187_009141</name>
</gene>
<feature type="region of interest" description="Disordered" evidence="1">
    <location>
        <begin position="1"/>
        <end position="34"/>
    </location>
</feature>
<proteinExistence type="predicted"/>
<accession>S9NTR2</accession>